<proteinExistence type="predicted"/>
<evidence type="ECO:0000256" key="1">
    <source>
        <dbReference type="SAM" id="MobiDB-lite"/>
    </source>
</evidence>
<dbReference type="InterPro" id="IPR038670">
    <property type="entry name" value="HslJ-like_sf"/>
</dbReference>
<evidence type="ECO:0000313" key="4">
    <source>
        <dbReference type="Proteomes" id="UP000017800"/>
    </source>
</evidence>
<organism evidence="3 4">
    <name type="scientific">Vibrio halioticoli NBRC 102217</name>
    <dbReference type="NCBI Taxonomy" id="1219072"/>
    <lineage>
        <taxon>Bacteria</taxon>
        <taxon>Pseudomonadati</taxon>
        <taxon>Pseudomonadota</taxon>
        <taxon>Gammaproteobacteria</taxon>
        <taxon>Vibrionales</taxon>
        <taxon>Vibrionaceae</taxon>
        <taxon>Vibrio</taxon>
    </lineage>
</organism>
<gene>
    <name evidence="3" type="ORF">VHA01S_010_00160</name>
</gene>
<dbReference type="PANTHER" id="PTHR35535">
    <property type="entry name" value="HEAT SHOCK PROTEIN HSLJ"/>
    <property type="match status" value="1"/>
</dbReference>
<feature type="domain" description="DUF306" evidence="2">
    <location>
        <begin position="29"/>
        <end position="136"/>
    </location>
</feature>
<dbReference type="Pfam" id="PF03724">
    <property type="entry name" value="META"/>
    <property type="match status" value="1"/>
</dbReference>
<protein>
    <recommendedName>
        <fullName evidence="2">DUF306 domain-containing protein</fullName>
    </recommendedName>
</protein>
<dbReference type="Proteomes" id="UP000017800">
    <property type="component" value="Unassembled WGS sequence"/>
</dbReference>
<dbReference type="Gene3D" id="2.40.128.270">
    <property type="match status" value="1"/>
</dbReference>
<evidence type="ECO:0000313" key="3">
    <source>
        <dbReference type="EMBL" id="GAD88790.1"/>
    </source>
</evidence>
<dbReference type="InterPro" id="IPR053147">
    <property type="entry name" value="Hsp_HslJ-like"/>
</dbReference>
<sequence length="143" mass="16017">MGSNESATSDNSDAKMTSTAPTNIQVSESTLQHHHWVLTKIDGKPLRVDEHFSAPTLEIGEKMAANGTAGCNNFFGQSELDGNNFRIEQIGATMKMCPDNIMLTEMLYLKSLTQWNKLTLTEKEIELKNPEHTLTFTLKDWVN</sequence>
<name>V5HH97_9VIBR</name>
<dbReference type="PANTHER" id="PTHR35535:SF1">
    <property type="entry name" value="HEAT SHOCK PROTEIN HSLJ"/>
    <property type="match status" value="1"/>
</dbReference>
<comment type="caution">
    <text evidence="3">The sequence shown here is derived from an EMBL/GenBank/DDBJ whole genome shotgun (WGS) entry which is preliminary data.</text>
</comment>
<dbReference type="AlphaFoldDB" id="V5HH97"/>
<feature type="region of interest" description="Disordered" evidence="1">
    <location>
        <begin position="1"/>
        <end position="20"/>
    </location>
</feature>
<dbReference type="eggNOG" id="COG3187">
    <property type="taxonomic scope" value="Bacteria"/>
</dbReference>
<reference evidence="3 4" key="1">
    <citation type="submission" date="2013-11" db="EMBL/GenBank/DDBJ databases">
        <title>Whole genome shotgun sequence of Vibrio halioticoli NBRC 102217.</title>
        <authorList>
            <person name="Isaki S."/>
            <person name="Kimura A."/>
            <person name="Ohji S."/>
            <person name="Hosoyama A."/>
            <person name="Fujita N."/>
            <person name="Hashimoto M."/>
            <person name="Hosoyama Y."/>
            <person name="Yamazoe A."/>
        </authorList>
    </citation>
    <scope>NUCLEOTIDE SEQUENCE [LARGE SCALE GENOMIC DNA]</scope>
    <source>
        <strain evidence="3 4">NBRC 102217</strain>
    </source>
</reference>
<dbReference type="InterPro" id="IPR005184">
    <property type="entry name" value="DUF306_Meta_HslJ"/>
</dbReference>
<dbReference type="EMBL" id="BAUJ01000010">
    <property type="protein sequence ID" value="GAD88790.1"/>
    <property type="molecule type" value="Genomic_DNA"/>
</dbReference>
<evidence type="ECO:0000259" key="2">
    <source>
        <dbReference type="Pfam" id="PF03724"/>
    </source>
</evidence>
<keyword evidence="4" id="KW-1185">Reference proteome</keyword>
<accession>V5HH97</accession>